<protein>
    <submittedName>
        <fullName evidence="2">DUF3011 domain-containing protein</fullName>
    </submittedName>
</protein>
<evidence type="ECO:0000256" key="1">
    <source>
        <dbReference type="SAM" id="SignalP"/>
    </source>
</evidence>
<organism evidence="2 3">
    <name type="scientific">Ottowia testudinis</name>
    <dbReference type="NCBI Taxonomy" id="2816950"/>
    <lineage>
        <taxon>Bacteria</taxon>
        <taxon>Pseudomonadati</taxon>
        <taxon>Pseudomonadota</taxon>
        <taxon>Betaproteobacteria</taxon>
        <taxon>Burkholderiales</taxon>
        <taxon>Comamonadaceae</taxon>
        <taxon>Ottowia</taxon>
    </lineage>
</organism>
<evidence type="ECO:0000313" key="2">
    <source>
        <dbReference type="EMBL" id="QTD47151.1"/>
    </source>
</evidence>
<gene>
    <name evidence="2" type="ORF">J1M35_09930</name>
</gene>
<dbReference type="Pfam" id="PF11218">
    <property type="entry name" value="DUF3011"/>
    <property type="match status" value="1"/>
</dbReference>
<keyword evidence="1" id="KW-0732">Signal</keyword>
<dbReference type="EMBL" id="CP071796">
    <property type="protein sequence ID" value="QTD47151.1"/>
    <property type="molecule type" value="Genomic_DNA"/>
</dbReference>
<accession>A0A975CJU6</accession>
<name>A0A975CJU6_9BURK</name>
<reference evidence="2" key="1">
    <citation type="submission" date="2021-03" db="EMBL/GenBank/DDBJ databases">
        <title>Ottowia sp. 27C isolated from the cloaca of a Giant Asian pond turtle (Heosemys grandis).</title>
        <authorList>
            <person name="Spergser J."/>
            <person name="Busse H.-J."/>
        </authorList>
    </citation>
    <scope>NUCLEOTIDE SEQUENCE</scope>
    <source>
        <strain evidence="2">27C</strain>
    </source>
</reference>
<proteinExistence type="predicted"/>
<sequence length="281" mass="29664">MTAFRIAAPVAAALLALAPLAQAQYDRPIGQPLGGQPYGGQPYGQYGGTWGAPAGGTYASQGVTCESQDGAFRECRTPFGGAPAIARTLSNAPCVPGQTWGSRGPGTVWVNGGCRAEFVDAYGAGGDLGHGYGQPAPGAYGDSPVVRCESDQGRHRECRLPVRAPLTLVRQISGAACVEGQTWGSHRNGRVWVRGGCRGDFAPVAQGWGGAAPGWGQPWGGQTVTCESFERRANQCAWDGLWGRPRVVEQLSQNACHEGRSWGYDGRQIWVDRGCRARFGN</sequence>
<dbReference type="RefSeq" id="WP_208011047.1">
    <property type="nucleotide sequence ID" value="NZ_CP071796.1"/>
</dbReference>
<feature type="signal peptide" evidence="1">
    <location>
        <begin position="1"/>
        <end position="23"/>
    </location>
</feature>
<keyword evidence="3" id="KW-1185">Reference proteome</keyword>
<dbReference type="Proteomes" id="UP000663903">
    <property type="component" value="Chromosome"/>
</dbReference>
<dbReference type="InterPro" id="IPR021381">
    <property type="entry name" value="DUF3011"/>
</dbReference>
<evidence type="ECO:0000313" key="3">
    <source>
        <dbReference type="Proteomes" id="UP000663903"/>
    </source>
</evidence>
<dbReference type="AlphaFoldDB" id="A0A975CJU6"/>
<dbReference type="KEGG" id="otd:J1M35_09930"/>
<feature type="chain" id="PRO_5036925756" evidence="1">
    <location>
        <begin position="24"/>
        <end position="281"/>
    </location>
</feature>